<name>A0AAE0TDT0_9BIVA</name>
<evidence type="ECO:0000313" key="1">
    <source>
        <dbReference type="EMBL" id="KAK3608541.1"/>
    </source>
</evidence>
<accession>A0AAE0TDT0</accession>
<dbReference type="Proteomes" id="UP001195483">
    <property type="component" value="Unassembled WGS sequence"/>
</dbReference>
<sequence>MQQSERHPTTCGGLSVHLNNTRFMSVCTYMRQTDRERQSEKGVIPSNSVHSDDFQGVIPSNSVHSDDFQGVIPSNSVHSDDFQGMIHFKSVHSADFRA</sequence>
<gene>
    <name evidence="1" type="ORF">CHS0354_042518</name>
</gene>
<reference evidence="1" key="3">
    <citation type="submission" date="2023-05" db="EMBL/GenBank/DDBJ databases">
        <authorList>
            <person name="Smith C.H."/>
        </authorList>
    </citation>
    <scope>NUCLEOTIDE SEQUENCE</scope>
    <source>
        <strain evidence="1">CHS0354</strain>
        <tissue evidence="1">Mantle</tissue>
    </source>
</reference>
<keyword evidence="2" id="KW-1185">Reference proteome</keyword>
<proteinExistence type="predicted"/>
<dbReference type="AlphaFoldDB" id="A0AAE0TDT0"/>
<comment type="caution">
    <text evidence="1">The sequence shown here is derived from an EMBL/GenBank/DDBJ whole genome shotgun (WGS) entry which is preliminary data.</text>
</comment>
<reference evidence="1" key="1">
    <citation type="journal article" date="2021" name="Genome Biol. Evol.">
        <title>A High-Quality Reference Genome for a Parasitic Bivalve with Doubly Uniparental Inheritance (Bivalvia: Unionida).</title>
        <authorList>
            <person name="Smith C.H."/>
        </authorList>
    </citation>
    <scope>NUCLEOTIDE SEQUENCE</scope>
    <source>
        <strain evidence="1">CHS0354</strain>
    </source>
</reference>
<reference evidence="1" key="2">
    <citation type="journal article" date="2021" name="Genome Biol. Evol.">
        <title>Developing a high-quality reference genome for a parasitic bivalve with doubly uniparental inheritance (Bivalvia: Unionida).</title>
        <authorList>
            <person name="Smith C.H."/>
        </authorList>
    </citation>
    <scope>NUCLEOTIDE SEQUENCE</scope>
    <source>
        <strain evidence="1">CHS0354</strain>
        <tissue evidence="1">Mantle</tissue>
    </source>
</reference>
<protein>
    <submittedName>
        <fullName evidence="1">Uncharacterized protein</fullName>
    </submittedName>
</protein>
<organism evidence="1 2">
    <name type="scientific">Potamilus streckersoni</name>
    <dbReference type="NCBI Taxonomy" id="2493646"/>
    <lineage>
        <taxon>Eukaryota</taxon>
        <taxon>Metazoa</taxon>
        <taxon>Spiralia</taxon>
        <taxon>Lophotrochozoa</taxon>
        <taxon>Mollusca</taxon>
        <taxon>Bivalvia</taxon>
        <taxon>Autobranchia</taxon>
        <taxon>Heteroconchia</taxon>
        <taxon>Palaeoheterodonta</taxon>
        <taxon>Unionida</taxon>
        <taxon>Unionoidea</taxon>
        <taxon>Unionidae</taxon>
        <taxon>Ambleminae</taxon>
        <taxon>Lampsilini</taxon>
        <taxon>Potamilus</taxon>
    </lineage>
</organism>
<dbReference type="EMBL" id="JAEAOA010002356">
    <property type="protein sequence ID" value="KAK3608541.1"/>
    <property type="molecule type" value="Genomic_DNA"/>
</dbReference>
<evidence type="ECO:0000313" key="2">
    <source>
        <dbReference type="Proteomes" id="UP001195483"/>
    </source>
</evidence>